<evidence type="ECO:0000313" key="1">
    <source>
        <dbReference type="EMBL" id="AQW88821.1"/>
    </source>
</evidence>
<name>A0A1S6UAS9_9CAUD</name>
<reference evidence="1" key="1">
    <citation type="submission" date="2017-02" db="EMBL/GenBank/DDBJ databases">
        <title>Genome sequence of Serratia marcescens phage BF.</title>
        <authorList>
            <person name="Casey E."/>
            <person name="Fitzgerald B."/>
            <person name="Mahony J."/>
            <person name="Lugli G."/>
            <person name="Ventura M."/>
            <person name="van Sinderen D."/>
        </authorList>
    </citation>
    <scope>NUCLEOTIDE SEQUENCE [LARGE SCALE GENOMIC DNA]</scope>
</reference>
<evidence type="ECO:0000313" key="2">
    <source>
        <dbReference type="Proteomes" id="UP000221837"/>
    </source>
</evidence>
<protein>
    <submittedName>
        <fullName evidence="1">Structural protein</fullName>
    </submittedName>
</protein>
<dbReference type="Proteomes" id="UP000221837">
    <property type="component" value="Genome"/>
</dbReference>
<dbReference type="OrthoDB" id="11878at10239"/>
<organism evidence="1 2">
    <name type="scientific">Serratia phage BF</name>
    <dbReference type="NCBI Taxonomy" id="1962671"/>
    <lineage>
        <taxon>Viruses</taxon>
        <taxon>Duplodnaviria</taxon>
        <taxon>Heunggongvirae</taxon>
        <taxon>Uroviricota</taxon>
        <taxon>Caudoviricetes</taxon>
        <taxon>Eneladusvirus</taxon>
        <taxon>Eneladusvirus BF</taxon>
    </lineage>
</organism>
<dbReference type="EMBL" id="KY630187">
    <property type="protein sequence ID" value="AQW88821.1"/>
    <property type="molecule type" value="Genomic_DNA"/>
</dbReference>
<gene>
    <name evidence="1" type="ORF">BF_0296</name>
</gene>
<accession>A0A1S6UAS9</accession>
<proteinExistence type="predicted"/>
<keyword evidence="2" id="KW-1185">Reference proteome</keyword>
<sequence length="218" mass="24137">MTKQFSKMMESANRVEAMSFIQLNESNIEKAEIVLAVKGEIVDKLQRQAEVINNMGVDVLGPLLDRIKAEHGVPAADSFRNNISGLLDHAVKTIMDVKDKISTETLKLTGDITSSPDVADLGSDEVIDDVSLDVDGDNFDFEADAELGAEDDLDADIMSEPTPMDREMKESTQPKRFGIQLESVKGTVGNKYFNSKKEMNTWLQENESKIAKVIKILK</sequence>